<dbReference type="Proteomes" id="UP000054843">
    <property type="component" value="Unassembled WGS sequence"/>
</dbReference>
<dbReference type="PRINTS" id="PR01217">
    <property type="entry name" value="PRICHEXTENSN"/>
</dbReference>
<reference evidence="2 3" key="1">
    <citation type="submission" date="2015-01" db="EMBL/GenBank/DDBJ databases">
        <title>Evolution of Trichinella species and genotypes.</title>
        <authorList>
            <person name="Korhonen P.K."/>
            <person name="Edoardo P."/>
            <person name="Giuseppe L.R."/>
            <person name="Gasser R.B."/>
        </authorList>
    </citation>
    <scope>NUCLEOTIDE SEQUENCE [LARGE SCALE GENOMIC DNA]</scope>
    <source>
        <strain evidence="2">ISS1980</strain>
    </source>
</reference>
<comment type="caution">
    <text evidence="2">The sequence shown here is derived from an EMBL/GenBank/DDBJ whole genome shotgun (WGS) entry which is preliminary data.</text>
</comment>
<name>A0A0V1M574_9BILA</name>
<proteinExistence type="predicted"/>
<protein>
    <submittedName>
        <fullName evidence="2">Uncharacterized protein</fullName>
    </submittedName>
</protein>
<evidence type="ECO:0000256" key="1">
    <source>
        <dbReference type="SAM" id="MobiDB-lite"/>
    </source>
</evidence>
<evidence type="ECO:0000313" key="3">
    <source>
        <dbReference type="Proteomes" id="UP000054843"/>
    </source>
</evidence>
<feature type="region of interest" description="Disordered" evidence="1">
    <location>
        <begin position="98"/>
        <end position="189"/>
    </location>
</feature>
<dbReference type="EMBL" id="JYDO01000218">
    <property type="protein sequence ID" value="KRZ66913.1"/>
    <property type="molecule type" value="Genomic_DNA"/>
</dbReference>
<feature type="compositionally biased region" description="Pro residues" evidence="1">
    <location>
        <begin position="101"/>
        <end position="181"/>
    </location>
</feature>
<accession>A0A0V1M574</accession>
<organism evidence="2 3">
    <name type="scientific">Trichinella papuae</name>
    <dbReference type="NCBI Taxonomy" id="268474"/>
    <lineage>
        <taxon>Eukaryota</taxon>
        <taxon>Metazoa</taxon>
        <taxon>Ecdysozoa</taxon>
        <taxon>Nematoda</taxon>
        <taxon>Enoplea</taxon>
        <taxon>Dorylaimia</taxon>
        <taxon>Trichinellida</taxon>
        <taxon>Trichinellidae</taxon>
        <taxon>Trichinella</taxon>
    </lineage>
</organism>
<sequence>MFLIKTSLKPNSWNEFLGAGQLTPLVSTSTSICFSKLIPFEIYNALKSLSSNNFGTYVTGGFRISAPSHSLLFVTLWPNELLLLYLFAPALSYPESSLPLAKPPPPPLPRPASPKPPPLPRPASPKPPPLPRPASPKPPPLPRPASPKPPPLPRPASPKPPPLPRPEPPKPPPLPRPPLPNDSPLSKEK</sequence>
<dbReference type="AlphaFoldDB" id="A0A0V1M574"/>
<evidence type="ECO:0000313" key="2">
    <source>
        <dbReference type="EMBL" id="KRZ66913.1"/>
    </source>
</evidence>
<dbReference type="OrthoDB" id="10607510at2759"/>
<keyword evidence="3" id="KW-1185">Reference proteome</keyword>
<gene>
    <name evidence="2" type="ORF">T10_11611</name>
</gene>